<organism evidence="1 2">
    <name type="scientific">Cyanidiococcus yangmingshanensis</name>
    <dbReference type="NCBI Taxonomy" id="2690220"/>
    <lineage>
        <taxon>Eukaryota</taxon>
        <taxon>Rhodophyta</taxon>
        <taxon>Bangiophyceae</taxon>
        <taxon>Cyanidiales</taxon>
        <taxon>Cyanidiaceae</taxon>
        <taxon>Cyanidiococcus</taxon>
    </lineage>
</organism>
<evidence type="ECO:0000313" key="1">
    <source>
        <dbReference type="EMBL" id="KAF6001632.1"/>
    </source>
</evidence>
<dbReference type="Proteomes" id="UP000530660">
    <property type="component" value="Unassembled WGS sequence"/>
</dbReference>
<gene>
    <name evidence="1" type="ORF">F1559_000370</name>
</gene>
<dbReference type="OrthoDB" id="539419at2759"/>
<evidence type="ECO:0008006" key="3">
    <source>
        <dbReference type="Google" id="ProtNLM"/>
    </source>
</evidence>
<sequence length="200" mass="23010">MIGIFGASLQVPATQEWSSTIQQYRYVDLRLSYLNSTPCPRFHTDSVPLRMLCTLEGPGTEIARETYVWRERFETARQVGSTFRINKPWWWRWQRHPKTLATCTAAEHAQQVVFRPGIASAATITTTPRCDRASTPDAWAIHDPRPGAPIERLLPWHAAFLKGTEWTQVHGSTNAVIHRSPTMASNERRWLFQIDLHVFE</sequence>
<protein>
    <recommendedName>
        <fullName evidence="3">DUF1826 domain-containing protein</fullName>
    </recommendedName>
</protein>
<dbReference type="Pfam" id="PF08856">
    <property type="entry name" value="DUF1826"/>
    <property type="match status" value="2"/>
</dbReference>
<keyword evidence="2" id="KW-1185">Reference proteome</keyword>
<dbReference type="EMBL" id="VWRR01000013">
    <property type="protein sequence ID" value="KAF6001632.1"/>
    <property type="molecule type" value="Genomic_DNA"/>
</dbReference>
<name>A0A7J7IEW3_9RHOD</name>
<evidence type="ECO:0000313" key="2">
    <source>
        <dbReference type="Proteomes" id="UP000530660"/>
    </source>
</evidence>
<reference evidence="1 2" key="1">
    <citation type="journal article" date="2020" name="J. Phycol.">
        <title>Comparative genome analysis reveals Cyanidiococcus gen. nov., a new extremophilic red algal genus sister to Cyanidioschyzon (Cyanidioschyzonaceae, Rhodophyta).</title>
        <authorList>
            <person name="Liu S.-L."/>
            <person name="Chiang Y.-R."/>
            <person name="Yoon H.S."/>
            <person name="Fu H.-Y."/>
        </authorList>
    </citation>
    <scope>NUCLEOTIDE SEQUENCE [LARGE SCALE GENOMIC DNA]</scope>
    <source>
        <strain evidence="1 2">THAL066</strain>
    </source>
</reference>
<dbReference type="AlphaFoldDB" id="A0A7J7IEW3"/>
<proteinExistence type="predicted"/>
<dbReference type="InterPro" id="IPR014955">
    <property type="entry name" value="DUF1826"/>
</dbReference>
<comment type="caution">
    <text evidence="1">The sequence shown here is derived from an EMBL/GenBank/DDBJ whole genome shotgun (WGS) entry which is preliminary data.</text>
</comment>
<accession>A0A7J7IEW3</accession>